<dbReference type="GO" id="GO:0004672">
    <property type="term" value="F:protein kinase activity"/>
    <property type="evidence" value="ECO:0007669"/>
    <property type="project" value="InterPro"/>
</dbReference>
<dbReference type="OrthoDB" id="1714095at2759"/>
<feature type="compositionally biased region" description="Low complexity" evidence="2">
    <location>
        <begin position="909"/>
        <end position="935"/>
    </location>
</feature>
<feature type="region of interest" description="Disordered" evidence="2">
    <location>
        <begin position="854"/>
        <end position="935"/>
    </location>
</feature>
<evidence type="ECO:0000313" key="5">
    <source>
        <dbReference type="Proteomes" id="UP000654075"/>
    </source>
</evidence>
<feature type="domain" description="Protein kinase" evidence="3">
    <location>
        <begin position="140"/>
        <end position="428"/>
    </location>
</feature>
<comment type="caution">
    <text evidence="4">The sequence shown here is derived from an EMBL/GenBank/DDBJ whole genome shotgun (WGS) entry which is preliminary data.</text>
</comment>
<keyword evidence="1" id="KW-0547">Nucleotide-binding</keyword>
<organism evidence="4 5">
    <name type="scientific">Polarella glacialis</name>
    <name type="common">Dinoflagellate</name>
    <dbReference type="NCBI Taxonomy" id="89957"/>
    <lineage>
        <taxon>Eukaryota</taxon>
        <taxon>Sar</taxon>
        <taxon>Alveolata</taxon>
        <taxon>Dinophyceae</taxon>
        <taxon>Suessiales</taxon>
        <taxon>Suessiaceae</taxon>
        <taxon>Polarella</taxon>
    </lineage>
</organism>
<dbReference type="InterPro" id="IPR000719">
    <property type="entry name" value="Prot_kinase_dom"/>
</dbReference>
<dbReference type="AlphaFoldDB" id="A0A813D6W7"/>
<feature type="binding site" evidence="1">
    <location>
        <position position="168"/>
    </location>
    <ligand>
        <name>ATP</name>
        <dbReference type="ChEBI" id="CHEBI:30616"/>
    </ligand>
</feature>
<feature type="compositionally biased region" description="Low complexity" evidence="2">
    <location>
        <begin position="662"/>
        <end position="674"/>
    </location>
</feature>
<protein>
    <recommendedName>
        <fullName evidence="3">Protein kinase domain-containing protein</fullName>
    </recommendedName>
</protein>
<keyword evidence="5" id="KW-1185">Reference proteome</keyword>
<keyword evidence="1" id="KW-0067">ATP-binding</keyword>
<dbReference type="PANTHER" id="PTHR46146">
    <property type="entry name" value="SERINE/THREONINE-PROTEIN KINASE-LIKE PROTEIN CCR4"/>
    <property type="match status" value="1"/>
</dbReference>
<dbReference type="Pfam" id="PF00069">
    <property type="entry name" value="Pkinase"/>
    <property type="match status" value="1"/>
</dbReference>
<reference evidence="4" key="1">
    <citation type="submission" date="2021-02" db="EMBL/GenBank/DDBJ databases">
        <authorList>
            <person name="Dougan E. K."/>
            <person name="Rhodes N."/>
            <person name="Thang M."/>
            <person name="Chan C."/>
        </authorList>
    </citation>
    <scope>NUCLEOTIDE SEQUENCE</scope>
</reference>
<evidence type="ECO:0000256" key="2">
    <source>
        <dbReference type="SAM" id="MobiDB-lite"/>
    </source>
</evidence>
<dbReference type="EMBL" id="CAJNNV010001016">
    <property type="protein sequence ID" value="CAE8584108.1"/>
    <property type="molecule type" value="Genomic_DNA"/>
</dbReference>
<feature type="compositionally biased region" description="Low complexity" evidence="2">
    <location>
        <begin position="18"/>
        <end position="33"/>
    </location>
</feature>
<dbReference type="GO" id="GO:0005524">
    <property type="term" value="F:ATP binding"/>
    <property type="evidence" value="ECO:0007669"/>
    <property type="project" value="UniProtKB-UniRule"/>
</dbReference>
<feature type="compositionally biased region" description="Basic and acidic residues" evidence="2">
    <location>
        <begin position="644"/>
        <end position="661"/>
    </location>
</feature>
<feature type="non-terminal residue" evidence="4">
    <location>
        <position position="1"/>
    </location>
</feature>
<evidence type="ECO:0000256" key="1">
    <source>
        <dbReference type="PROSITE-ProRule" id="PRU10141"/>
    </source>
</evidence>
<feature type="region of interest" description="Disordered" evidence="2">
    <location>
        <begin position="637"/>
        <end position="693"/>
    </location>
</feature>
<feature type="region of interest" description="Disordered" evidence="2">
    <location>
        <begin position="1"/>
        <end position="33"/>
    </location>
</feature>
<dbReference type="Proteomes" id="UP000654075">
    <property type="component" value="Unassembled WGS sequence"/>
</dbReference>
<proteinExistence type="predicted"/>
<evidence type="ECO:0000313" key="4">
    <source>
        <dbReference type="EMBL" id="CAE8584108.1"/>
    </source>
</evidence>
<dbReference type="SMART" id="SM00220">
    <property type="entry name" value="S_TKc"/>
    <property type="match status" value="1"/>
</dbReference>
<evidence type="ECO:0000259" key="3">
    <source>
        <dbReference type="PROSITE" id="PS50011"/>
    </source>
</evidence>
<dbReference type="OMA" id="VYEEDIC"/>
<dbReference type="PROSITE" id="PS50011">
    <property type="entry name" value="PROTEIN_KINASE_DOM"/>
    <property type="match status" value="1"/>
</dbReference>
<name>A0A813D6W7_POLGL</name>
<sequence>MAHVQIPAPFKVLRTSRSPARSGPSMAGSAAGGTSPLQLPAAAFALGGGDAAAGPMIFRGMTTSQAVQLVTKGTPKSKSYVPQIAVGSPTSGGTSGSKASFLMSPTTAGSTSRNLAAASQLRAVSLEYSYADLAAATQNWSSSRKLGSGKHGTLYMGELKDGSEVAVKAIDLAAVVGAGDAPEDAGFDEEVIMLSKFRHPNLVTLLGWGSHDSFRYLVYELLAGGDLFRRMHKSRHKTDPRPFPWYERLSVLLDAASGLSHMHNSTPKAFHRDIKSANILLDRYGTAKMADFGLSCSSSHAGADHVDVRSASGTPGYRCPLYERTGRVSENSEAYSFAMVMLEVLLGLDPSAADAKVSGGLIFPIADAVSIGKPGDEDRCLQTLDVTADWPLAVAQEITQLALRGVSSQDERKRPSFVEIVKALRVLVEKFPAQDRKESFSRHAPTAVSEQLLRQHKQQQQEQLREQELQQQELQKEEQVKQQQVKQEQLKQEQLQQQQLKQEQLKQAQLQKEQLKQEQQQQQQQQLKQEELQKEQLKQEQLKQQHLQKEQLKQEQLKQEQLKQEQLKQQDLQKEQLKQEQLKQEQLKQEQLKQQDLQKEQLKQEQDLFMQEQFKQQQQQQQQQQLQKDKQKQQVLQHLQQQLQHHERQTEESQEQLRDQQQKPQQQQQQQSQEQPRDHQMRQQQSKAPPLETLPQEATYFLELTLATGSGIGELSADQRQLLLKPCKVEESSGALVSSVGRGQQPDLFEAWLPDTKIRTCVSRTAFEVSWHRGAPAEPSGAWLTALGSGPVSLDGNVLAVKVPVALRAGAEIGLLYGKQLLVRFRFQELALAKAHVVGVGNAAALFRSFASSPSQAPGRSPQGSFRPSAAPATGALGSPVSARGTVTPRSKDPFRLSFRPQVIPETNPSTPLSLTRSLSAAAPPSSPSRISSIAAAPPQHWRLAC</sequence>
<dbReference type="InterPro" id="IPR017441">
    <property type="entry name" value="Protein_kinase_ATP_BS"/>
</dbReference>
<gene>
    <name evidence="4" type="ORF">PGLA1383_LOCUS3050</name>
</gene>
<dbReference type="InterPro" id="IPR011009">
    <property type="entry name" value="Kinase-like_dom_sf"/>
</dbReference>
<feature type="region of interest" description="Disordered" evidence="2">
    <location>
        <begin position="435"/>
        <end position="455"/>
    </location>
</feature>
<dbReference type="Gene3D" id="3.30.200.20">
    <property type="entry name" value="Phosphorylase Kinase, domain 1"/>
    <property type="match status" value="1"/>
</dbReference>
<dbReference type="PROSITE" id="PS00107">
    <property type="entry name" value="PROTEIN_KINASE_ATP"/>
    <property type="match status" value="1"/>
</dbReference>
<feature type="compositionally biased region" description="Polar residues" evidence="2">
    <location>
        <begin position="854"/>
        <end position="866"/>
    </location>
</feature>
<dbReference type="SUPFAM" id="SSF56112">
    <property type="entry name" value="Protein kinase-like (PK-like)"/>
    <property type="match status" value="1"/>
</dbReference>
<dbReference type="PANTHER" id="PTHR46146:SF7">
    <property type="entry name" value="OS11G0664000 PROTEIN"/>
    <property type="match status" value="1"/>
</dbReference>
<dbReference type="Gene3D" id="1.10.510.10">
    <property type="entry name" value="Transferase(Phosphotransferase) domain 1"/>
    <property type="match status" value="1"/>
</dbReference>
<accession>A0A813D6W7</accession>